<reference evidence="3 4" key="1">
    <citation type="submission" date="2014-03" db="EMBL/GenBank/DDBJ databases">
        <title>Genomics of Bifidobacteria.</title>
        <authorList>
            <person name="Ventura M."/>
            <person name="Milani C."/>
            <person name="Lugli G.A."/>
        </authorList>
    </citation>
    <scope>NUCLEOTIDE SEQUENCE [LARGE SCALE GENOMIC DNA]</scope>
    <source>
        <strain evidence="3 4">DSM 21395</strain>
    </source>
</reference>
<feature type="transmembrane region" description="Helical" evidence="2">
    <location>
        <begin position="189"/>
        <end position="212"/>
    </location>
</feature>
<dbReference type="PANTHER" id="PTHR34980:SF2">
    <property type="entry name" value="INNER MEMBRANE PROTEIN YHAH-RELATED"/>
    <property type="match status" value="1"/>
</dbReference>
<name>A0A087C4Q6_9BIFI</name>
<feature type="compositionally biased region" description="Low complexity" evidence="1">
    <location>
        <begin position="17"/>
        <end position="35"/>
    </location>
</feature>
<keyword evidence="2" id="KW-0472">Membrane</keyword>
<feature type="transmembrane region" description="Helical" evidence="2">
    <location>
        <begin position="132"/>
        <end position="150"/>
    </location>
</feature>
<feature type="compositionally biased region" description="Low complexity" evidence="1">
    <location>
        <begin position="42"/>
        <end position="66"/>
    </location>
</feature>
<dbReference type="PANTHER" id="PTHR34980">
    <property type="entry name" value="INNER MEMBRANE PROTEIN-RELATED-RELATED"/>
    <property type="match status" value="1"/>
</dbReference>
<dbReference type="AlphaFoldDB" id="A0A087C4Q6"/>
<keyword evidence="2" id="KW-0812">Transmembrane</keyword>
<dbReference type="Pfam" id="PF05656">
    <property type="entry name" value="DUF805"/>
    <property type="match status" value="1"/>
</dbReference>
<organism evidence="3 4">
    <name type="scientific">Bifidobacterium mongoliense DSM 21395</name>
    <dbReference type="NCBI Taxonomy" id="1437603"/>
    <lineage>
        <taxon>Bacteria</taxon>
        <taxon>Bacillati</taxon>
        <taxon>Actinomycetota</taxon>
        <taxon>Actinomycetes</taxon>
        <taxon>Bifidobacteriales</taxon>
        <taxon>Bifidobacteriaceae</taxon>
        <taxon>Bifidobacterium</taxon>
    </lineage>
</organism>
<dbReference type="eggNOG" id="COG3152">
    <property type="taxonomic scope" value="Bacteria"/>
</dbReference>
<evidence type="ECO:0000256" key="1">
    <source>
        <dbReference type="SAM" id="MobiDB-lite"/>
    </source>
</evidence>
<feature type="region of interest" description="Disordered" evidence="1">
    <location>
        <begin position="268"/>
        <end position="300"/>
    </location>
</feature>
<proteinExistence type="predicted"/>
<dbReference type="InterPro" id="IPR008523">
    <property type="entry name" value="DUF805"/>
</dbReference>
<dbReference type="STRING" id="1437603.GCA_000771525_01461"/>
<evidence type="ECO:0000256" key="2">
    <source>
        <dbReference type="SAM" id="Phobius"/>
    </source>
</evidence>
<gene>
    <name evidence="3" type="ORF">BMON_1520</name>
</gene>
<dbReference type="Proteomes" id="UP000029082">
    <property type="component" value="Unassembled WGS sequence"/>
</dbReference>
<feature type="region of interest" description="Disordered" evidence="1">
    <location>
        <begin position="1"/>
        <end position="81"/>
    </location>
</feature>
<evidence type="ECO:0000313" key="4">
    <source>
        <dbReference type="Proteomes" id="UP000029082"/>
    </source>
</evidence>
<dbReference type="OrthoDB" id="9812349at2"/>
<keyword evidence="2" id="KW-1133">Transmembrane helix</keyword>
<sequence length="300" mass="32261">MTNEHIDPNGTGADSEPQAPGQPYGQQYGQPYGQPQVPPQTTPQTPQYGQPSYGQPGYSQPGYGQPNAGGPNYGQPAGTPMWQQAGLTMGAAPDTMVPPLNKPYYGCPPQEAVTRFFRKYVVFSGRASRSEFWWAILGYVIVSVVLSWLGEMSRNGLDWLSSLWSLATFLPMLAVLVRRLHDSNRSGWWAALPSGLSFAGLFLVLIGAAQFIFGLGSAFGMHTGSSDWARTIGIGALIWILLAVLCWVASLISWIIFATASSNPAGARFDDDAQPAGMPPYQYGGYPQGPGTIPTPGPQR</sequence>
<accession>A0A087C4Q6</accession>
<feature type="transmembrane region" description="Helical" evidence="2">
    <location>
        <begin position="156"/>
        <end position="177"/>
    </location>
</feature>
<evidence type="ECO:0000313" key="3">
    <source>
        <dbReference type="EMBL" id="KFI78256.1"/>
    </source>
</evidence>
<protein>
    <submittedName>
        <fullName evidence="3">Membrane spanning protein</fullName>
    </submittedName>
</protein>
<dbReference type="GO" id="GO:0005886">
    <property type="term" value="C:plasma membrane"/>
    <property type="evidence" value="ECO:0007669"/>
    <property type="project" value="TreeGrafter"/>
</dbReference>
<comment type="caution">
    <text evidence="3">The sequence shown here is derived from an EMBL/GenBank/DDBJ whole genome shotgun (WGS) entry which is preliminary data.</text>
</comment>
<keyword evidence="4" id="KW-1185">Reference proteome</keyword>
<dbReference type="GeneID" id="93094503"/>
<dbReference type="EMBL" id="JGZE01000004">
    <property type="protein sequence ID" value="KFI78256.1"/>
    <property type="molecule type" value="Genomic_DNA"/>
</dbReference>
<feature type="compositionally biased region" description="Low complexity" evidence="1">
    <location>
        <begin position="274"/>
        <end position="292"/>
    </location>
</feature>
<dbReference type="RefSeq" id="WP_051917817.1">
    <property type="nucleotide sequence ID" value="NZ_JDUO01000005.1"/>
</dbReference>
<feature type="transmembrane region" description="Helical" evidence="2">
    <location>
        <begin position="232"/>
        <end position="258"/>
    </location>
</feature>